<feature type="transmembrane region" description="Helical" evidence="1">
    <location>
        <begin position="37"/>
        <end position="55"/>
    </location>
</feature>
<accession>A0A8J3A3B9</accession>
<keyword evidence="1" id="KW-1133">Transmembrane helix</keyword>
<keyword evidence="5" id="KW-1185">Reference proteome</keyword>
<sequence length="103" mass="11441">MMDKLVELWNKLADLVIISLFVTFATVLLVKEWRRSRMIPLAAMILGPVFGLVGLEMFGPGMSIAATVVGTVMGPGIVLFMQKPENNRAFVQRALDHIFPPKK</sequence>
<dbReference type="Proteomes" id="UP000621856">
    <property type="component" value="Unassembled WGS sequence"/>
</dbReference>
<dbReference type="Proteomes" id="UP000818603">
    <property type="component" value="Unassembled WGS sequence"/>
</dbReference>
<feature type="transmembrane region" description="Helical" evidence="1">
    <location>
        <begin position="61"/>
        <end position="81"/>
    </location>
</feature>
<evidence type="ECO:0000313" key="4">
    <source>
        <dbReference type="Proteomes" id="UP000621856"/>
    </source>
</evidence>
<protein>
    <submittedName>
        <fullName evidence="2">Uncharacterized protein</fullName>
    </submittedName>
</protein>
<dbReference type="EMBL" id="VCJR02000003">
    <property type="protein sequence ID" value="NHK29207.1"/>
    <property type="molecule type" value="Genomic_DNA"/>
</dbReference>
<dbReference type="AlphaFoldDB" id="A0A8J3A3B9"/>
<dbReference type="EMBL" id="BMGZ01000003">
    <property type="protein sequence ID" value="GGH99969.1"/>
    <property type="molecule type" value="Genomic_DNA"/>
</dbReference>
<evidence type="ECO:0000313" key="3">
    <source>
        <dbReference type="EMBL" id="NHK29207.1"/>
    </source>
</evidence>
<evidence type="ECO:0000313" key="2">
    <source>
        <dbReference type="EMBL" id="GGH99969.1"/>
    </source>
</evidence>
<organism evidence="2 4">
    <name type="scientific">Aquisalinus luteolus</name>
    <dbReference type="NCBI Taxonomy" id="1566827"/>
    <lineage>
        <taxon>Bacteria</taxon>
        <taxon>Pseudomonadati</taxon>
        <taxon>Pseudomonadota</taxon>
        <taxon>Alphaproteobacteria</taxon>
        <taxon>Parvularculales</taxon>
        <taxon>Parvularculaceae</taxon>
        <taxon>Aquisalinus</taxon>
    </lineage>
</organism>
<evidence type="ECO:0000313" key="5">
    <source>
        <dbReference type="Proteomes" id="UP000818603"/>
    </source>
</evidence>
<keyword evidence="1" id="KW-0472">Membrane</keyword>
<gene>
    <name evidence="3" type="ORF">FF098_014900</name>
    <name evidence="2" type="ORF">GCM10011355_27160</name>
</gene>
<reference evidence="2" key="3">
    <citation type="submission" date="2020-09" db="EMBL/GenBank/DDBJ databases">
        <authorList>
            <person name="Sun Q."/>
            <person name="Zhou Y."/>
        </authorList>
    </citation>
    <scope>NUCLEOTIDE SEQUENCE</scope>
    <source>
        <strain evidence="2">CGMCC 1.14984</strain>
    </source>
</reference>
<name>A0A8J3A3B9_9PROT</name>
<feature type="transmembrane region" description="Helical" evidence="1">
    <location>
        <begin position="12"/>
        <end position="30"/>
    </location>
</feature>
<evidence type="ECO:0000256" key="1">
    <source>
        <dbReference type="SAM" id="Phobius"/>
    </source>
</evidence>
<keyword evidence="1" id="KW-0812">Transmembrane</keyword>
<proteinExistence type="predicted"/>
<reference evidence="2" key="1">
    <citation type="journal article" date="2014" name="Int. J. Syst. Evol. Microbiol.">
        <title>Complete genome sequence of Corynebacterium casei LMG S-19264T (=DSM 44701T), isolated from a smear-ripened cheese.</title>
        <authorList>
            <consortium name="US DOE Joint Genome Institute (JGI-PGF)"/>
            <person name="Walter F."/>
            <person name="Albersmeier A."/>
            <person name="Kalinowski J."/>
            <person name="Ruckert C."/>
        </authorList>
    </citation>
    <scope>NUCLEOTIDE SEQUENCE</scope>
    <source>
        <strain evidence="2">CGMCC 1.14984</strain>
    </source>
</reference>
<dbReference type="RefSeq" id="WP_155141999.1">
    <property type="nucleotide sequence ID" value="NZ_BMGZ01000003.1"/>
</dbReference>
<reference evidence="3 5" key="2">
    <citation type="submission" date="2020-02" db="EMBL/GenBank/DDBJ databases">
        <title>Genome sequence of Parvularcula flava strain NH6-79.</title>
        <authorList>
            <person name="Abdul Karim M.H."/>
            <person name="Lam M.Q."/>
            <person name="Chen S.J."/>
            <person name="Yahya A."/>
            <person name="Shahir S."/>
            <person name="Shamsir M.S."/>
            <person name="Chong C.S."/>
        </authorList>
    </citation>
    <scope>NUCLEOTIDE SEQUENCE [LARGE SCALE GENOMIC DNA]</scope>
    <source>
        <strain evidence="3 5">NH6-79</strain>
    </source>
</reference>
<comment type="caution">
    <text evidence="2">The sequence shown here is derived from an EMBL/GenBank/DDBJ whole genome shotgun (WGS) entry which is preliminary data.</text>
</comment>